<feature type="transmembrane region" description="Helical" evidence="8">
    <location>
        <begin position="395"/>
        <end position="418"/>
    </location>
</feature>
<evidence type="ECO:0000313" key="10">
    <source>
        <dbReference type="EMBL" id="KAF4489514.1"/>
    </source>
</evidence>
<name>A0A7J6JJS9_COLFN</name>
<feature type="transmembrane region" description="Helical" evidence="8">
    <location>
        <begin position="339"/>
        <end position="356"/>
    </location>
</feature>
<dbReference type="SUPFAM" id="SSF103473">
    <property type="entry name" value="MFS general substrate transporter"/>
    <property type="match status" value="1"/>
</dbReference>
<dbReference type="InterPro" id="IPR020846">
    <property type="entry name" value="MFS_dom"/>
</dbReference>
<evidence type="ECO:0000256" key="4">
    <source>
        <dbReference type="ARBA" id="ARBA00022692"/>
    </source>
</evidence>
<evidence type="ECO:0000259" key="9">
    <source>
        <dbReference type="PROSITE" id="PS50850"/>
    </source>
</evidence>
<dbReference type="Gene3D" id="1.20.1250.20">
    <property type="entry name" value="MFS general substrate transporter like domains"/>
    <property type="match status" value="2"/>
</dbReference>
<keyword evidence="6 8" id="KW-0472">Membrane</keyword>
<organism evidence="10 11">
    <name type="scientific">Colletotrichum fructicola (strain Nara gc5)</name>
    <name type="common">Anthracnose fungus</name>
    <name type="synonym">Colletotrichum gloeosporioides (strain Nara gc5)</name>
    <dbReference type="NCBI Taxonomy" id="1213859"/>
    <lineage>
        <taxon>Eukaryota</taxon>
        <taxon>Fungi</taxon>
        <taxon>Dikarya</taxon>
        <taxon>Ascomycota</taxon>
        <taxon>Pezizomycotina</taxon>
        <taxon>Sordariomycetes</taxon>
        <taxon>Hypocreomycetidae</taxon>
        <taxon>Glomerellales</taxon>
        <taxon>Glomerellaceae</taxon>
        <taxon>Colletotrichum</taxon>
        <taxon>Colletotrichum gloeosporioides species complex</taxon>
    </lineage>
</organism>
<feature type="compositionally biased region" description="Polar residues" evidence="7">
    <location>
        <begin position="19"/>
        <end position="34"/>
    </location>
</feature>
<dbReference type="InterPro" id="IPR011701">
    <property type="entry name" value="MFS"/>
</dbReference>
<dbReference type="GeneID" id="43615758"/>
<dbReference type="GO" id="GO:0012505">
    <property type="term" value="C:endomembrane system"/>
    <property type="evidence" value="ECO:0007669"/>
    <property type="project" value="UniProtKB-SubCell"/>
</dbReference>
<feature type="region of interest" description="Disordered" evidence="7">
    <location>
        <begin position="531"/>
        <end position="551"/>
    </location>
</feature>
<dbReference type="PROSITE" id="PS50850">
    <property type="entry name" value="MFS"/>
    <property type="match status" value="1"/>
</dbReference>
<dbReference type="AlphaFoldDB" id="A0A7J6JJS9"/>
<evidence type="ECO:0000256" key="1">
    <source>
        <dbReference type="ARBA" id="ARBA00004127"/>
    </source>
</evidence>
<evidence type="ECO:0000256" key="3">
    <source>
        <dbReference type="ARBA" id="ARBA00022448"/>
    </source>
</evidence>
<dbReference type="Pfam" id="PF07690">
    <property type="entry name" value="MFS_1"/>
    <property type="match status" value="1"/>
</dbReference>
<feature type="transmembrane region" description="Helical" evidence="8">
    <location>
        <begin position="315"/>
        <end position="333"/>
    </location>
</feature>
<evidence type="ECO:0000256" key="5">
    <source>
        <dbReference type="ARBA" id="ARBA00022989"/>
    </source>
</evidence>
<protein>
    <submittedName>
        <fullName evidence="10">Efflux pump dotC</fullName>
    </submittedName>
</protein>
<feature type="region of interest" description="Disordered" evidence="7">
    <location>
        <begin position="1"/>
        <end position="41"/>
    </location>
</feature>
<comment type="similarity">
    <text evidence="2">Belongs to the major facilitator superfamily.</text>
</comment>
<dbReference type="PRINTS" id="PR01036">
    <property type="entry name" value="TCRTETB"/>
</dbReference>
<dbReference type="PANTHER" id="PTHR23501:SF189">
    <property type="entry name" value="DRUG TRANSPORTER, PUTATIVE (AFU_ORTHOLOGUE AFUA_4G03920)-RELATED"/>
    <property type="match status" value="1"/>
</dbReference>
<gene>
    <name evidence="10" type="primary">dotC-5</name>
    <name evidence="10" type="ORF">CGGC5_v002820</name>
</gene>
<feature type="transmembrane region" description="Helical" evidence="8">
    <location>
        <begin position="150"/>
        <end position="171"/>
    </location>
</feature>
<feature type="transmembrane region" description="Helical" evidence="8">
    <location>
        <begin position="183"/>
        <end position="207"/>
    </location>
</feature>
<dbReference type="GO" id="GO:0005886">
    <property type="term" value="C:plasma membrane"/>
    <property type="evidence" value="ECO:0007669"/>
    <property type="project" value="TreeGrafter"/>
</dbReference>
<feature type="transmembrane region" description="Helical" evidence="8">
    <location>
        <begin position="500"/>
        <end position="522"/>
    </location>
</feature>
<evidence type="ECO:0000256" key="2">
    <source>
        <dbReference type="ARBA" id="ARBA00008335"/>
    </source>
</evidence>
<feature type="transmembrane region" description="Helical" evidence="8">
    <location>
        <begin position="124"/>
        <end position="144"/>
    </location>
</feature>
<dbReference type="InParanoid" id="A0A7J6JJS9"/>
<keyword evidence="4 8" id="KW-0812">Transmembrane</keyword>
<feature type="transmembrane region" description="Helical" evidence="8">
    <location>
        <begin position="439"/>
        <end position="463"/>
    </location>
</feature>
<dbReference type="OrthoDB" id="6770063at2759"/>
<feature type="transmembrane region" description="Helical" evidence="8">
    <location>
        <begin position="284"/>
        <end position="303"/>
    </location>
</feature>
<evidence type="ECO:0000256" key="8">
    <source>
        <dbReference type="SAM" id="Phobius"/>
    </source>
</evidence>
<keyword evidence="5 8" id="KW-1133">Transmembrane helix</keyword>
<comment type="caution">
    <text evidence="10">The sequence shown here is derived from an EMBL/GenBank/DDBJ whole genome shotgun (WGS) entry which is preliminary data.</text>
</comment>
<accession>A0A7J6JJS9</accession>
<dbReference type="GO" id="GO:0046943">
    <property type="term" value="F:carboxylic acid transmembrane transporter activity"/>
    <property type="evidence" value="ECO:0007669"/>
    <property type="project" value="UniProtKB-ARBA"/>
</dbReference>
<reference evidence="10 11" key="1">
    <citation type="submission" date="2012-08" db="EMBL/GenBank/DDBJ databases">
        <authorList>
            <person name="Gan P.H.P."/>
            <person name="Ikeda K."/>
            <person name="Irieda H."/>
            <person name="Narusaka M."/>
            <person name="O'Connell R.J."/>
            <person name="Narusaka Y."/>
            <person name="Takano Y."/>
            <person name="Kubo Y."/>
            <person name="Shirasu K."/>
        </authorList>
    </citation>
    <scope>NUCLEOTIDE SEQUENCE [LARGE SCALE GENOMIC DNA]</scope>
    <source>
        <strain evidence="10 11">Nara gc5</strain>
    </source>
</reference>
<keyword evidence="3" id="KW-0813">Transport</keyword>
<feature type="domain" description="Major facilitator superfamily (MFS) profile" evidence="9">
    <location>
        <begin position="60"/>
        <end position="527"/>
    </location>
</feature>
<dbReference type="PANTHER" id="PTHR23501">
    <property type="entry name" value="MAJOR FACILITATOR SUPERFAMILY"/>
    <property type="match status" value="1"/>
</dbReference>
<feature type="transmembrane region" description="Helical" evidence="8">
    <location>
        <begin position="250"/>
        <end position="272"/>
    </location>
</feature>
<reference evidence="10 11" key="2">
    <citation type="submission" date="2020-04" db="EMBL/GenBank/DDBJ databases">
        <title>Genome sequencing and assembly of multiple isolates from the Colletotrichum gloeosporioides species complex.</title>
        <authorList>
            <person name="Gan P."/>
            <person name="Shirasu K."/>
        </authorList>
    </citation>
    <scope>NUCLEOTIDE SEQUENCE [LARGE SCALE GENOMIC DNA]</scope>
    <source>
        <strain evidence="10 11">Nara gc5</strain>
    </source>
</reference>
<evidence type="ECO:0000256" key="6">
    <source>
        <dbReference type="ARBA" id="ARBA00023136"/>
    </source>
</evidence>
<evidence type="ECO:0000256" key="7">
    <source>
        <dbReference type="SAM" id="MobiDB-lite"/>
    </source>
</evidence>
<sequence length="551" mass="59479">MKEEQPSGVLASDDPRNSAMEQANSDNGSKTLNQSDEEKSTVHVFNEQTNYVRPRTIITIFLACATVDLVALMDQTTLAASLNIIGNALNSSNQTAWIASGYFITSTTGQLLYGRLSDIWSRKFILLIGLAIFFTGSLASSVAATGTQLIVFRAWTGIGGGGLMTVAQMIVSDVVPLRERGKYQGILGAVVAIANGIGPVIGGALASQSRDSWRWIFRLNMPLTLLCTVCVIFFMPLRKVEGDWKMKLKAVDFVGSGLALAGTSVLMLGLTWGGGEYPWNSAHVIATIVVGFVVCVAFVMWQWKGAKFPLVPLHIFKSKIVNGACITMAINGWNFVVQVYYIPAFYQLATLSGLVVHKVGRYRECILLGWVMWAVGVGLMSTLDENSSVGKQVGYSLLIGAGVGNTLQPALIAIQAGVSRRDMAVVTSFRNFIRNLGSTIGLAISGTLINNILSASIAGLGLADDEARRLLANPQHVLSEMSQADADQARAVLLPGYRKAFRIIFLVMAGLASVAFFVAFFLMPQVELSRPDDKDLKDAARKTTEEKKTES</sequence>
<dbReference type="RefSeq" id="XP_066009522.1">
    <property type="nucleotide sequence ID" value="XM_066151040.1"/>
</dbReference>
<dbReference type="Proteomes" id="UP000011096">
    <property type="component" value="Unassembled WGS sequence"/>
</dbReference>
<feature type="transmembrane region" description="Helical" evidence="8">
    <location>
        <begin position="219"/>
        <end position="238"/>
    </location>
</feature>
<proteinExistence type="inferred from homology"/>
<dbReference type="FunFam" id="1.20.1720.10:FF:000013">
    <property type="entry name" value="Related to multidrug resistance proteins"/>
    <property type="match status" value="1"/>
</dbReference>
<dbReference type="EMBL" id="ANPB02000002">
    <property type="protein sequence ID" value="KAF4489514.1"/>
    <property type="molecule type" value="Genomic_DNA"/>
</dbReference>
<feature type="transmembrane region" description="Helical" evidence="8">
    <location>
        <begin position="365"/>
        <end position="383"/>
    </location>
</feature>
<keyword evidence="11" id="KW-1185">Reference proteome</keyword>
<dbReference type="InterPro" id="IPR036259">
    <property type="entry name" value="MFS_trans_sf"/>
</dbReference>
<comment type="subcellular location">
    <subcellularLocation>
        <location evidence="1">Endomembrane system</location>
        <topology evidence="1">Multi-pass membrane protein</topology>
    </subcellularLocation>
</comment>
<evidence type="ECO:0000313" key="11">
    <source>
        <dbReference type="Proteomes" id="UP000011096"/>
    </source>
</evidence>